<dbReference type="EMBL" id="CP145316">
    <property type="protein sequence ID" value="XAM17552.1"/>
    <property type="molecule type" value="Genomic_DNA"/>
</dbReference>
<organism evidence="1 2">
    <name type="scientific">Helicobacter mastomyrinus</name>
    <dbReference type="NCBI Taxonomy" id="287948"/>
    <lineage>
        <taxon>Bacteria</taxon>
        <taxon>Pseudomonadati</taxon>
        <taxon>Campylobacterota</taxon>
        <taxon>Epsilonproteobacteria</taxon>
        <taxon>Campylobacterales</taxon>
        <taxon>Helicobacteraceae</taxon>
        <taxon>Helicobacter</taxon>
    </lineage>
</organism>
<dbReference type="RefSeq" id="WP_300447366.1">
    <property type="nucleotide sequence ID" value="NZ_CP145316.1"/>
</dbReference>
<dbReference type="InterPro" id="IPR038315">
    <property type="entry name" value="FliS_cochap_sf"/>
</dbReference>
<name>A0ABZ3F5Z9_9HELI</name>
<accession>A0ABZ3F5Z9</accession>
<keyword evidence="1" id="KW-0969">Cilium</keyword>
<evidence type="ECO:0000313" key="2">
    <source>
        <dbReference type="Proteomes" id="UP001434737"/>
    </source>
</evidence>
<keyword evidence="1" id="KW-0966">Cell projection</keyword>
<keyword evidence="2" id="KW-1185">Reference proteome</keyword>
<dbReference type="Gene3D" id="3.30.1120.180">
    <property type="entry name" value="Flagellar FLiS export co-chaperone, HP1076"/>
    <property type="match status" value="1"/>
</dbReference>
<dbReference type="Pfam" id="PF16522">
    <property type="entry name" value="FliS_cochap"/>
    <property type="match status" value="1"/>
</dbReference>
<keyword evidence="1" id="KW-0282">Flagellum</keyword>
<proteinExistence type="predicted"/>
<dbReference type="InterPro" id="IPR032411">
    <property type="entry name" value="FliS_cochap"/>
</dbReference>
<reference evidence="1 2" key="1">
    <citation type="submission" date="2024-02" db="EMBL/GenBank/DDBJ databases">
        <title>Genome and pathogenicity analysis of Helicobacter mastomyrinus isolated from mice.</title>
        <authorList>
            <person name="Zhu L."/>
        </authorList>
    </citation>
    <scope>NUCLEOTIDE SEQUENCE [LARGE SCALE GENOMIC DNA]</scope>
    <source>
        <strain evidence="1 2">Hm-17</strain>
    </source>
</reference>
<sequence length="200" mass="22580">MLRLKQNSIMTRFDMQDILSTFQKHIGAQFNPQDQEANIYTPSSIHKFGEDIKGANEFIGTLQSASLTLKKILKIAQSASIQDLYIKKANIKDVIDNASFMGMSLFDTEFNMTFNSKSYLCVIENPLLLCPNDTAIELDSQEAQEPMNALIAYTEDKLQEISHILVEISEALVAPSTPASREEYNFEDFSPSQFTQMFKA</sequence>
<dbReference type="Proteomes" id="UP001434737">
    <property type="component" value="Chromosome"/>
</dbReference>
<gene>
    <name evidence="1" type="ORF">V3I05_07640</name>
</gene>
<protein>
    <submittedName>
        <fullName evidence="1">Flagellar FLiS export co-chaperone</fullName>
    </submittedName>
</protein>
<evidence type="ECO:0000313" key="1">
    <source>
        <dbReference type="EMBL" id="XAM17552.1"/>
    </source>
</evidence>